<evidence type="ECO:0000256" key="2">
    <source>
        <dbReference type="ARBA" id="ARBA00022448"/>
    </source>
</evidence>
<dbReference type="InterPro" id="IPR000515">
    <property type="entry name" value="MetI-like"/>
</dbReference>
<keyword evidence="4 7" id="KW-0812">Transmembrane</keyword>
<feature type="transmembrane region" description="Helical" evidence="7">
    <location>
        <begin position="261"/>
        <end position="287"/>
    </location>
</feature>
<feature type="transmembrane region" description="Helical" evidence="7">
    <location>
        <begin position="203"/>
        <end position="222"/>
    </location>
</feature>
<dbReference type="PANTHER" id="PTHR30465">
    <property type="entry name" value="INNER MEMBRANE ABC TRANSPORTER"/>
    <property type="match status" value="1"/>
</dbReference>
<dbReference type="AlphaFoldDB" id="A0A895XIB4"/>
<organism evidence="9 10">
    <name type="scientific">Natronoglycomyces albus</name>
    <dbReference type="NCBI Taxonomy" id="2811108"/>
    <lineage>
        <taxon>Bacteria</taxon>
        <taxon>Bacillati</taxon>
        <taxon>Actinomycetota</taxon>
        <taxon>Actinomycetes</taxon>
        <taxon>Glycomycetales</taxon>
        <taxon>Glycomycetaceae</taxon>
        <taxon>Natronoglycomyces</taxon>
    </lineage>
</organism>
<feature type="transmembrane region" description="Helical" evidence="7">
    <location>
        <begin position="116"/>
        <end position="137"/>
    </location>
</feature>
<dbReference type="InterPro" id="IPR045621">
    <property type="entry name" value="BPD_transp_1_N"/>
</dbReference>
<dbReference type="Gene3D" id="1.10.3720.10">
    <property type="entry name" value="MetI-like"/>
    <property type="match status" value="1"/>
</dbReference>
<dbReference type="PANTHER" id="PTHR30465:SF0">
    <property type="entry name" value="OLIGOPEPTIDE TRANSPORT SYSTEM PERMEASE PROTEIN APPB"/>
    <property type="match status" value="1"/>
</dbReference>
<dbReference type="GO" id="GO:0005886">
    <property type="term" value="C:plasma membrane"/>
    <property type="evidence" value="ECO:0007669"/>
    <property type="project" value="UniProtKB-SubCell"/>
</dbReference>
<dbReference type="GO" id="GO:0055085">
    <property type="term" value="P:transmembrane transport"/>
    <property type="evidence" value="ECO:0007669"/>
    <property type="project" value="InterPro"/>
</dbReference>
<evidence type="ECO:0000313" key="9">
    <source>
        <dbReference type="EMBL" id="QSB04697.1"/>
    </source>
</evidence>
<dbReference type="RefSeq" id="WP_213170694.1">
    <property type="nucleotide sequence ID" value="NZ_CP070496.1"/>
</dbReference>
<dbReference type="Pfam" id="PF19300">
    <property type="entry name" value="BPD_transp_1_N"/>
    <property type="match status" value="1"/>
</dbReference>
<feature type="domain" description="ABC transmembrane type-1" evidence="8">
    <location>
        <begin position="110"/>
        <end position="330"/>
    </location>
</feature>
<comment type="similarity">
    <text evidence="7">Belongs to the binding-protein-dependent transport system permease family.</text>
</comment>
<name>A0A895XIB4_9ACTN</name>
<feature type="transmembrane region" description="Helical" evidence="7">
    <location>
        <begin position="307"/>
        <end position="333"/>
    </location>
</feature>
<dbReference type="InterPro" id="IPR035906">
    <property type="entry name" value="MetI-like_sf"/>
</dbReference>
<evidence type="ECO:0000256" key="3">
    <source>
        <dbReference type="ARBA" id="ARBA00022475"/>
    </source>
</evidence>
<dbReference type="Proteomes" id="UP000662939">
    <property type="component" value="Chromosome"/>
</dbReference>
<sequence>MVVFTIRRLLMMIPVLIGASMLAFVLVEISGDPVQEQVFQLQQSGEEVPPETIQAIEARLYYDRSTPERYWLWLTGIPENRGDIGLIQGKWGPSVQGPSHDIGEEIGSRFMVTLRLVLFATFASIGLAIITGVISAVRQYSIVDYVLTFVGFLALAMPTFWFAAFMKEAGVQLNQLFSTSVFKTYRDSSAGFQGNPWEVFVDAMPYLIIPTFVLMLTGYAAAARYQRAAMLEVLNSDYVRLARAKGVRNGTVMRRHALRTALIPIATFGPLGVATALGGSVVIEQIFGWRGLGQYAIETIRNTDAFALMAFLLISGILVLIGILVSDLLYGVLDPRIRYE</sequence>
<keyword evidence="2 7" id="KW-0813">Transport</keyword>
<dbReference type="CDD" id="cd06261">
    <property type="entry name" value="TM_PBP2"/>
    <property type="match status" value="1"/>
</dbReference>
<comment type="subcellular location">
    <subcellularLocation>
        <location evidence="1 7">Cell membrane</location>
        <topology evidence="1 7">Multi-pass membrane protein</topology>
    </subcellularLocation>
</comment>
<evidence type="ECO:0000256" key="6">
    <source>
        <dbReference type="ARBA" id="ARBA00023136"/>
    </source>
</evidence>
<keyword evidence="10" id="KW-1185">Reference proteome</keyword>
<proteinExistence type="inferred from homology"/>
<reference evidence="9" key="1">
    <citation type="submission" date="2021-02" db="EMBL/GenBank/DDBJ databases">
        <title>Natronoglycomyces albus gen. nov., sp. nov, a haloalkaliphilic actinobacterium from a soda solonchak soil.</title>
        <authorList>
            <person name="Sorokin D.Y."/>
            <person name="Khijniak T.V."/>
            <person name="Zakharycheva A.P."/>
            <person name="Boueva O.V."/>
            <person name="Ariskina E.V."/>
            <person name="Hahnke R.L."/>
            <person name="Bunk B."/>
            <person name="Sproer C."/>
            <person name="Schumann P."/>
            <person name="Evtushenko L.I."/>
            <person name="Kublanov I.V."/>
        </authorList>
    </citation>
    <scope>NUCLEOTIDE SEQUENCE</scope>
    <source>
        <strain evidence="9">DSM 106290</strain>
    </source>
</reference>
<dbReference type="Pfam" id="PF00528">
    <property type="entry name" value="BPD_transp_1"/>
    <property type="match status" value="1"/>
</dbReference>
<evidence type="ECO:0000259" key="8">
    <source>
        <dbReference type="PROSITE" id="PS50928"/>
    </source>
</evidence>
<dbReference type="KEGG" id="nav:JQS30_13095"/>
<evidence type="ECO:0000256" key="4">
    <source>
        <dbReference type="ARBA" id="ARBA00022692"/>
    </source>
</evidence>
<keyword evidence="5 7" id="KW-1133">Transmembrane helix</keyword>
<keyword evidence="6 7" id="KW-0472">Membrane</keyword>
<dbReference type="SUPFAM" id="SSF161098">
    <property type="entry name" value="MetI-like"/>
    <property type="match status" value="1"/>
</dbReference>
<keyword evidence="3" id="KW-1003">Cell membrane</keyword>
<evidence type="ECO:0000256" key="5">
    <source>
        <dbReference type="ARBA" id="ARBA00022989"/>
    </source>
</evidence>
<feature type="transmembrane region" description="Helical" evidence="7">
    <location>
        <begin position="144"/>
        <end position="164"/>
    </location>
</feature>
<accession>A0A895XIB4</accession>
<evidence type="ECO:0000313" key="10">
    <source>
        <dbReference type="Proteomes" id="UP000662939"/>
    </source>
</evidence>
<gene>
    <name evidence="9" type="ORF">JQS30_13095</name>
</gene>
<dbReference type="PROSITE" id="PS50928">
    <property type="entry name" value="ABC_TM1"/>
    <property type="match status" value="1"/>
</dbReference>
<evidence type="ECO:0000256" key="1">
    <source>
        <dbReference type="ARBA" id="ARBA00004651"/>
    </source>
</evidence>
<dbReference type="EMBL" id="CP070496">
    <property type="protein sequence ID" value="QSB04697.1"/>
    <property type="molecule type" value="Genomic_DNA"/>
</dbReference>
<evidence type="ECO:0000256" key="7">
    <source>
        <dbReference type="RuleBase" id="RU363032"/>
    </source>
</evidence>
<protein>
    <submittedName>
        <fullName evidence="9">ABC transporter permease</fullName>
    </submittedName>
</protein>